<evidence type="ECO:0000313" key="2">
    <source>
        <dbReference type="Proteomes" id="UP000094801"/>
    </source>
</evidence>
<sequence length="81" mass="8661">MTTQAVWSSSVRDWGGGSPGKYVGYVKGNIQNNVDEELEITEGFKAMSGTMEGVELTLNINYKVVVNNAENNMGSNVGNTG</sequence>
<proteinExistence type="predicted"/>
<dbReference type="EMBL" id="KV453859">
    <property type="protein sequence ID" value="ODV83956.1"/>
    <property type="molecule type" value="Genomic_DNA"/>
</dbReference>
<dbReference type="AlphaFoldDB" id="A0A1E4SWS5"/>
<gene>
    <name evidence="1" type="ORF">CANARDRAFT_29427</name>
</gene>
<accession>A0A1E4SWS5</accession>
<protein>
    <submittedName>
        <fullName evidence="1">Uncharacterized protein</fullName>
    </submittedName>
</protein>
<evidence type="ECO:0000313" key="1">
    <source>
        <dbReference type="EMBL" id="ODV83956.1"/>
    </source>
</evidence>
<dbReference type="Proteomes" id="UP000094801">
    <property type="component" value="Unassembled WGS sequence"/>
</dbReference>
<name>A0A1E4SWS5_9ASCO</name>
<organism evidence="1 2">
    <name type="scientific">[Candida] arabinofermentans NRRL YB-2248</name>
    <dbReference type="NCBI Taxonomy" id="983967"/>
    <lineage>
        <taxon>Eukaryota</taxon>
        <taxon>Fungi</taxon>
        <taxon>Dikarya</taxon>
        <taxon>Ascomycota</taxon>
        <taxon>Saccharomycotina</taxon>
        <taxon>Pichiomycetes</taxon>
        <taxon>Pichiales</taxon>
        <taxon>Pichiaceae</taxon>
        <taxon>Ogataea</taxon>
        <taxon>Ogataea/Candida clade</taxon>
    </lineage>
</organism>
<keyword evidence="2" id="KW-1185">Reference proteome</keyword>
<reference evidence="2" key="1">
    <citation type="submission" date="2016-04" db="EMBL/GenBank/DDBJ databases">
        <title>Comparative genomics of biotechnologically important yeasts.</title>
        <authorList>
            <consortium name="DOE Joint Genome Institute"/>
            <person name="Riley R."/>
            <person name="Haridas S."/>
            <person name="Wolfe K.H."/>
            <person name="Lopes M.R."/>
            <person name="Hittinger C.T."/>
            <person name="Goker M."/>
            <person name="Salamov A."/>
            <person name="Wisecaver J."/>
            <person name="Long T.M."/>
            <person name="Aerts A.L."/>
            <person name="Barry K."/>
            <person name="Choi C."/>
            <person name="Clum A."/>
            <person name="Coughlan A.Y."/>
            <person name="Deshpande S."/>
            <person name="Douglass A.P."/>
            <person name="Hanson S.J."/>
            <person name="Klenk H.-P."/>
            <person name="Labutti K."/>
            <person name="Lapidus A."/>
            <person name="Lindquist E."/>
            <person name="Lipzen A."/>
            <person name="Meier-Kolthoff J.P."/>
            <person name="Ohm R.A."/>
            <person name="Otillar R.P."/>
            <person name="Pangilinan J."/>
            <person name="Peng Y."/>
            <person name="Rokas A."/>
            <person name="Rosa C.A."/>
            <person name="Scheuner C."/>
            <person name="Sibirny A.A."/>
            <person name="Slot J.C."/>
            <person name="Stielow J.B."/>
            <person name="Sun H."/>
            <person name="Kurtzman C.P."/>
            <person name="Blackwell M."/>
            <person name="Grigoriev I.V."/>
            <person name="Jeffries T.W."/>
        </authorList>
    </citation>
    <scope>NUCLEOTIDE SEQUENCE [LARGE SCALE GENOMIC DNA]</scope>
    <source>
        <strain evidence="2">NRRL YB-2248</strain>
    </source>
</reference>